<feature type="domain" description="PurM-like C-terminal" evidence="3">
    <location>
        <begin position="210"/>
        <end position="308"/>
    </location>
</feature>
<accession>A0A7J3SNQ3</accession>
<feature type="binding site" evidence="1">
    <location>
        <position position="219"/>
    </location>
    <ligand>
        <name>ATP</name>
        <dbReference type="ChEBI" id="CHEBI:30616"/>
    </ligand>
</feature>
<dbReference type="Gene3D" id="3.90.650.10">
    <property type="entry name" value="PurM-like C-terminal domain"/>
    <property type="match status" value="1"/>
</dbReference>
<dbReference type="PANTHER" id="PTHR30270">
    <property type="entry name" value="THIAMINE-MONOPHOSPHATE KINASE"/>
    <property type="match status" value="1"/>
</dbReference>
<dbReference type="EC" id="2.7.4.16" evidence="1"/>
<feature type="binding site" evidence="1">
    <location>
        <position position="268"/>
    </location>
    <ligand>
        <name>substrate</name>
    </ligand>
</feature>
<comment type="caution">
    <text evidence="4">The sequence shown here is derived from an EMBL/GenBank/DDBJ whole genome shotgun (WGS) entry which is preliminary data.</text>
</comment>
<dbReference type="CDD" id="cd02194">
    <property type="entry name" value="ThiL"/>
    <property type="match status" value="1"/>
</dbReference>
<comment type="miscellaneous">
    <text evidence="1">Reaction mechanism of ThiL seems to utilize a direct, inline transfer of the gamma-phosphate of ATP to TMP rather than a phosphorylated enzyme intermediate.</text>
</comment>
<dbReference type="GO" id="GO:0009228">
    <property type="term" value="P:thiamine biosynthetic process"/>
    <property type="evidence" value="ECO:0007669"/>
    <property type="project" value="UniProtKB-KW"/>
</dbReference>
<keyword evidence="1 4" id="KW-0418">Kinase</keyword>
<comment type="pathway">
    <text evidence="1">Cofactor biosynthesis; thiamine diphosphate biosynthesis; thiamine diphosphate from thiamine phosphate: step 1/1.</text>
</comment>
<proteinExistence type="inferred from homology"/>
<sequence>MKRKKMSELGEIGAIRRILRVLEPVIPEKPCLPIEDDVQAFDDCKLAVKIDGYSERMSRYPWERMSDWGWRAVTGPVSDLSAKGYKAIEMVYSLGVPKDEDIRRIEELVFGIREALKSYGVQFLGGDLNSSSGEIWIDVAIVGKLISTSPVPRSGAKPGDKVYTTLVNGYGKPGLLYKLYQTASWKNASPRLLRFRPSAVTSFPKIISAISVSSAIDSSDGLAKSLKLLAESSGVSIEIKKLPISNHMRAVLKKYEVGIEEATLFGGEEYEVIFTTKEPQDRVIQACNNERIKCVEIGEVLNGSGEVLYKGKKIAGIGWDHFISP</sequence>
<dbReference type="SUPFAM" id="SSF56042">
    <property type="entry name" value="PurM C-terminal domain-like"/>
    <property type="match status" value="1"/>
</dbReference>
<keyword evidence="1" id="KW-0808">Transferase</keyword>
<dbReference type="EMBL" id="DTLS01000182">
    <property type="protein sequence ID" value="HGZ60808.1"/>
    <property type="molecule type" value="Genomic_DNA"/>
</dbReference>
<evidence type="ECO:0000259" key="2">
    <source>
        <dbReference type="Pfam" id="PF00586"/>
    </source>
</evidence>
<comment type="catalytic activity">
    <reaction evidence="1">
        <text>thiamine phosphate + ATP = thiamine diphosphate + ADP</text>
        <dbReference type="Rhea" id="RHEA:15913"/>
        <dbReference type="ChEBI" id="CHEBI:30616"/>
        <dbReference type="ChEBI" id="CHEBI:37575"/>
        <dbReference type="ChEBI" id="CHEBI:58937"/>
        <dbReference type="ChEBI" id="CHEBI:456216"/>
        <dbReference type="EC" id="2.7.4.16"/>
    </reaction>
</comment>
<feature type="binding site" evidence="1">
    <location>
        <position position="217"/>
    </location>
    <ligand>
        <name>Mg(2+)</name>
        <dbReference type="ChEBI" id="CHEBI:18420"/>
        <label>3</label>
    </ligand>
</feature>
<comment type="similarity">
    <text evidence="1">Belongs to the thiamine-monophosphate kinase family.</text>
</comment>
<dbReference type="PIRSF" id="PIRSF005303">
    <property type="entry name" value="Thiam_monoph_kin"/>
    <property type="match status" value="1"/>
</dbReference>
<feature type="binding site" evidence="1">
    <location>
        <position position="127"/>
    </location>
    <ligand>
        <name>Mg(2+)</name>
        <dbReference type="ChEBI" id="CHEBI:18420"/>
        <label>1</label>
    </ligand>
</feature>
<comment type="function">
    <text evidence="1">Catalyzes the ATP-dependent phosphorylation of thiamine-monophosphate (TMP) to form thiamine-pyrophosphate (TPP), the active form of vitamin B1.</text>
</comment>
<dbReference type="InterPro" id="IPR036921">
    <property type="entry name" value="PurM-like_N_sf"/>
</dbReference>
<keyword evidence="1" id="KW-0460">Magnesium</keyword>
<feature type="domain" description="PurM-like N-terminal" evidence="2">
    <location>
        <begin position="42"/>
        <end position="144"/>
    </location>
</feature>
<dbReference type="InterPro" id="IPR016188">
    <property type="entry name" value="PurM-like_N"/>
</dbReference>
<feature type="binding site" evidence="1">
    <location>
        <position position="79"/>
    </location>
    <ligand>
        <name>Mg(2+)</name>
        <dbReference type="ChEBI" id="CHEBI:18420"/>
        <label>3</label>
    </ligand>
</feature>
<dbReference type="GO" id="GO:0000287">
    <property type="term" value="F:magnesium ion binding"/>
    <property type="evidence" value="ECO:0007669"/>
    <property type="project" value="UniProtKB-UniRule"/>
</dbReference>
<keyword evidence="1" id="KW-0067">ATP-binding</keyword>
<feature type="binding site" evidence="1">
    <location>
        <begin position="126"/>
        <end position="127"/>
    </location>
    <ligand>
        <name>ATP</name>
        <dbReference type="ChEBI" id="CHEBI:30616"/>
    </ligand>
</feature>
<dbReference type="Pfam" id="PF00586">
    <property type="entry name" value="AIRS"/>
    <property type="match status" value="1"/>
</dbReference>
<dbReference type="PANTHER" id="PTHR30270:SF0">
    <property type="entry name" value="THIAMINE-MONOPHOSPHATE KINASE"/>
    <property type="match status" value="1"/>
</dbReference>
<evidence type="ECO:0000259" key="3">
    <source>
        <dbReference type="Pfam" id="PF02769"/>
    </source>
</evidence>
<dbReference type="AlphaFoldDB" id="A0A7J3SNQ3"/>
<keyword evidence="1" id="KW-0547">Nucleotide-binding</keyword>
<dbReference type="Pfam" id="PF02769">
    <property type="entry name" value="AIRS_C"/>
    <property type="match status" value="1"/>
</dbReference>
<feature type="binding site" evidence="1">
    <location>
        <position position="37"/>
    </location>
    <ligand>
        <name>Mg(2+)</name>
        <dbReference type="ChEBI" id="CHEBI:18420"/>
        <label>4</label>
    </ligand>
</feature>
<comment type="caution">
    <text evidence="1">Lacks conserved residue(s) required for the propagation of feature annotation.</text>
</comment>
<dbReference type="GO" id="GO:0009229">
    <property type="term" value="P:thiamine diphosphate biosynthetic process"/>
    <property type="evidence" value="ECO:0007669"/>
    <property type="project" value="UniProtKB-UniRule"/>
</dbReference>
<protein>
    <recommendedName>
        <fullName evidence="1">Thiamine-monophosphate kinase</fullName>
        <shortName evidence="1">TMP kinase</shortName>
        <shortName evidence="1">Thiamine-phosphate kinase</shortName>
        <ecNumber evidence="1">2.7.4.16</ecNumber>
    </recommendedName>
</protein>
<feature type="binding site" evidence="1">
    <location>
        <position position="51"/>
    </location>
    <ligand>
        <name>Mg(2+)</name>
        <dbReference type="ChEBI" id="CHEBI:18420"/>
        <label>1</label>
    </ligand>
</feature>
<name>A0A7J3SNQ3_9CREN</name>
<dbReference type="InterPro" id="IPR006283">
    <property type="entry name" value="ThiL-like"/>
</dbReference>
<keyword evidence="1" id="KW-0479">Metal-binding</keyword>
<feature type="binding site" evidence="1">
    <location>
        <position position="319"/>
    </location>
    <ligand>
        <name>substrate</name>
    </ligand>
</feature>
<feature type="binding site" evidence="1">
    <location>
        <position position="37"/>
    </location>
    <ligand>
        <name>Mg(2+)</name>
        <dbReference type="ChEBI" id="CHEBI:18420"/>
        <label>3</label>
    </ligand>
</feature>
<reference evidence="4" key="1">
    <citation type="journal article" date="2020" name="mSystems">
        <title>Genome- and Community-Level Interaction Insights into Carbon Utilization and Element Cycling Functions of Hydrothermarchaeota in Hydrothermal Sediment.</title>
        <authorList>
            <person name="Zhou Z."/>
            <person name="Liu Y."/>
            <person name="Xu W."/>
            <person name="Pan J."/>
            <person name="Luo Z.H."/>
            <person name="Li M."/>
        </authorList>
    </citation>
    <scope>NUCLEOTIDE SEQUENCE [LARGE SCALE GENOMIC DNA]</scope>
    <source>
        <strain evidence="4">SpSt-885</strain>
    </source>
</reference>
<dbReference type="GO" id="GO:0005524">
    <property type="term" value="F:ATP binding"/>
    <property type="evidence" value="ECO:0007669"/>
    <property type="project" value="UniProtKB-UniRule"/>
</dbReference>
<evidence type="ECO:0000256" key="1">
    <source>
        <dbReference type="HAMAP-Rule" id="MF_02128"/>
    </source>
</evidence>
<feature type="binding site" evidence="1">
    <location>
        <position position="153"/>
    </location>
    <ligand>
        <name>ATP</name>
        <dbReference type="ChEBI" id="CHEBI:30616"/>
    </ligand>
</feature>
<feature type="binding site" evidence="1">
    <location>
        <position position="79"/>
    </location>
    <ligand>
        <name>Mg(2+)</name>
        <dbReference type="ChEBI" id="CHEBI:18420"/>
        <label>2</label>
    </ligand>
</feature>
<evidence type="ECO:0000313" key="4">
    <source>
        <dbReference type="EMBL" id="HGZ60808.1"/>
    </source>
</evidence>
<dbReference type="UniPathway" id="UPA00060">
    <property type="reaction ID" value="UER00142"/>
</dbReference>
<gene>
    <name evidence="1" type="primary">thiL</name>
    <name evidence="4" type="ORF">ENW83_06410</name>
</gene>
<feature type="binding site" evidence="1">
    <location>
        <position position="220"/>
    </location>
    <ligand>
        <name>Mg(2+)</name>
        <dbReference type="ChEBI" id="CHEBI:18420"/>
        <label>5</label>
    </ligand>
</feature>
<dbReference type="HAMAP" id="MF_02128">
    <property type="entry name" value="TMP_kinase"/>
    <property type="match status" value="1"/>
</dbReference>
<dbReference type="SUPFAM" id="SSF55326">
    <property type="entry name" value="PurM N-terminal domain-like"/>
    <property type="match status" value="1"/>
</dbReference>
<dbReference type="Gene3D" id="3.30.1330.10">
    <property type="entry name" value="PurM-like, N-terminal domain"/>
    <property type="match status" value="1"/>
</dbReference>
<keyword evidence="1" id="KW-0784">Thiamine biosynthesis</keyword>
<organism evidence="4">
    <name type="scientific">Fervidicoccus fontis</name>
    <dbReference type="NCBI Taxonomy" id="683846"/>
    <lineage>
        <taxon>Archaea</taxon>
        <taxon>Thermoproteota</taxon>
        <taxon>Thermoprotei</taxon>
        <taxon>Fervidicoccales</taxon>
        <taxon>Fervidicoccaceae</taxon>
        <taxon>Fervidicoccus</taxon>
    </lineage>
</organism>
<feature type="binding site" evidence="1">
    <location>
        <position position="51"/>
    </location>
    <ligand>
        <name>Mg(2+)</name>
        <dbReference type="ChEBI" id="CHEBI:18420"/>
        <label>2</label>
    </ligand>
</feature>
<dbReference type="InterPro" id="IPR036676">
    <property type="entry name" value="PurM-like_C_sf"/>
</dbReference>
<feature type="binding site" evidence="1">
    <location>
        <position position="79"/>
    </location>
    <ligand>
        <name>Mg(2+)</name>
        <dbReference type="ChEBI" id="CHEBI:18420"/>
        <label>4</label>
    </ligand>
</feature>
<dbReference type="GO" id="GO:0009030">
    <property type="term" value="F:thiamine-phosphate kinase activity"/>
    <property type="evidence" value="ECO:0007669"/>
    <property type="project" value="UniProtKB-UniRule"/>
</dbReference>
<dbReference type="InterPro" id="IPR010918">
    <property type="entry name" value="PurM-like_C_dom"/>
</dbReference>